<name>A0ABN2F6D8_9ACTN</name>
<keyword evidence="1" id="KW-0472">Membrane</keyword>
<feature type="transmembrane region" description="Helical" evidence="1">
    <location>
        <begin position="177"/>
        <end position="200"/>
    </location>
</feature>
<dbReference type="EMBL" id="BAAANE010000004">
    <property type="protein sequence ID" value="GAA1630483.1"/>
    <property type="molecule type" value="Genomic_DNA"/>
</dbReference>
<keyword evidence="1" id="KW-1133">Transmembrane helix</keyword>
<feature type="transmembrane region" description="Helical" evidence="1">
    <location>
        <begin position="52"/>
        <end position="74"/>
    </location>
</feature>
<dbReference type="Proteomes" id="UP001501319">
    <property type="component" value="Unassembled WGS sequence"/>
</dbReference>
<keyword evidence="3" id="KW-1185">Reference proteome</keyword>
<evidence type="ECO:0000313" key="2">
    <source>
        <dbReference type="EMBL" id="GAA1630483.1"/>
    </source>
</evidence>
<sequence length="284" mass="29755">MAEAQSTLDAASERIRETAKWLTISLAALGGVLVAGSQLSDIGALQLWSDRFWTAVVGAAIAAIGSGIILVATINTAAAPAVSLKELATDPPKGARDAITDETLLDNRTDVKALKDEYVEAIEDRERKYAAHLAELSNDDRREKFVTANARVVALHSIAKNLVDVSSYRELARLWRLARITIVAGGAIAALGVGVFAWAANPPAKVIASTAEPAVLAAPERSTISLTQQGREALGTQLGKDCPVTTPITVLKLGSADAGSDVLVQHTGCTSLRFILVPAWGAAT</sequence>
<dbReference type="RefSeq" id="WP_344110516.1">
    <property type="nucleotide sequence ID" value="NZ_BAAANE010000004.1"/>
</dbReference>
<evidence type="ECO:0000313" key="3">
    <source>
        <dbReference type="Proteomes" id="UP001501319"/>
    </source>
</evidence>
<comment type="caution">
    <text evidence="2">The sequence shown here is derived from an EMBL/GenBank/DDBJ whole genome shotgun (WGS) entry which is preliminary data.</text>
</comment>
<accession>A0ABN2F6D8</accession>
<organism evidence="2 3">
    <name type="scientific">Kribbella alba</name>
    <dbReference type="NCBI Taxonomy" id="190197"/>
    <lineage>
        <taxon>Bacteria</taxon>
        <taxon>Bacillati</taxon>
        <taxon>Actinomycetota</taxon>
        <taxon>Actinomycetes</taxon>
        <taxon>Propionibacteriales</taxon>
        <taxon>Kribbellaceae</taxon>
        <taxon>Kribbella</taxon>
    </lineage>
</organism>
<protein>
    <submittedName>
        <fullName evidence="2">Uncharacterized protein</fullName>
    </submittedName>
</protein>
<feature type="transmembrane region" description="Helical" evidence="1">
    <location>
        <begin position="21"/>
        <end position="40"/>
    </location>
</feature>
<gene>
    <name evidence="2" type="ORF">GCM10009744_18190</name>
</gene>
<reference evidence="2 3" key="1">
    <citation type="journal article" date="2019" name="Int. J. Syst. Evol. Microbiol.">
        <title>The Global Catalogue of Microorganisms (GCM) 10K type strain sequencing project: providing services to taxonomists for standard genome sequencing and annotation.</title>
        <authorList>
            <consortium name="The Broad Institute Genomics Platform"/>
            <consortium name="The Broad Institute Genome Sequencing Center for Infectious Disease"/>
            <person name="Wu L."/>
            <person name="Ma J."/>
        </authorList>
    </citation>
    <scope>NUCLEOTIDE SEQUENCE [LARGE SCALE GENOMIC DNA]</scope>
    <source>
        <strain evidence="2 3">JCM 14306</strain>
    </source>
</reference>
<evidence type="ECO:0000256" key="1">
    <source>
        <dbReference type="SAM" id="Phobius"/>
    </source>
</evidence>
<proteinExistence type="predicted"/>
<keyword evidence="1" id="KW-0812">Transmembrane</keyword>